<protein>
    <submittedName>
        <fullName evidence="4">Uncharacterized protein</fullName>
    </submittedName>
</protein>
<keyword evidence="3" id="KW-0862">Zinc</keyword>
<dbReference type="AlphaFoldDB" id="A0A7D9ITJ7"/>
<dbReference type="GO" id="GO:0008270">
    <property type="term" value="F:zinc ion binding"/>
    <property type="evidence" value="ECO:0007669"/>
    <property type="project" value="UniProtKB-KW"/>
</dbReference>
<dbReference type="OrthoDB" id="74807at2759"/>
<proteinExistence type="predicted"/>
<dbReference type="Proteomes" id="UP001152795">
    <property type="component" value="Unassembled WGS sequence"/>
</dbReference>
<evidence type="ECO:0000256" key="2">
    <source>
        <dbReference type="ARBA" id="ARBA00022771"/>
    </source>
</evidence>
<keyword evidence="2" id="KW-0863">Zinc-finger</keyword>
<dbReference type="GO" id="GO:0006338">
    <property type="term" value="P:chromatin remodeling"/>
    <property type="evidence" value="ECO:0007669"/>
    <property type="project" value="InterPro"/>
</dbReference>
<evidence type="ECO:0000256" key="3">
    <source>
        <dbReference type="ARBA" id="ARBA00022833"/>
    </source>
</evidence>
<organism evidence="4 5">
    <name type="scientific">Paramuricea clavata</name>
    <name type="common">Red gorgonian</name>
    <name type="synonym">Violescent sea-whip</name>
    <dbReference type="NCBI Taxonomy" id="317549"/>
    <lineage>
        <taxon>Eukaryota</taxon>
        <taxon>Metazoa</taxon>
        <taxon>Cnidaria</taxon>
        <taxon>Anthozoa</taxon>
        <taxon>Octocorallia</taxon>
        <taxon>Malacalcyonacea</taxon>
        <taxon>Plexauridae</taxon>
        <taxon>Paramuricea</taxon>
    </lineage>
</organism>
<evidence type="ECO:0000313" key="5">
    <source>
        <dbReference type="Proteomes" id="UP001152795"/>
    </source>
</evidence>
<dbReference type="InterPro" id="IPR039723">
    <property type="entry name" value="Vps71/ZNHIT1"/>
</dbReference>
<keyword evidence="1" id="KW-0479">Metal-binding</keyword>
<reference evidence="4" key="1">
    <citation type="submission" date="2020-04" db="EMBL/GenBank/DDBJ databases">
        <authorList>
            <person name="Alioto T."/>
            <person name="Alioto T."/>
            <person name="Gomez Garrido J."/>
        </authorList>
    </citation>
    <scope>NUCLEOTIDE SEQUENCE</scope>
    <source>
        <strain evidence="4">A484AB</strain>
    </source>
</reference>
<accession>A0A7D9ITJ7</accession>
<evidence type="ECO:0000256" key="1">
    <source>
        <dbReference type="ARBA" id="ARBA00022723"/>
    </source>
</evidence>
<keyword evidence="5" id="KW-1185">Reference proteome</keyword>
<evidence type="ECO:0000313" key="4">
    <source>
        <dbReference type="EMBL" id="CAB4016764.1"/>
    </source>
</evidence>
<dbReference type="PANTHER" id="PTHR13093">
    <property type="entry name" value="ZINC FINGER HIT DOMAIN CONTAINING PROTEIN 1"/>
    <property type="match status" value="1"/>
</dbReference>
<sequence>MNESRRFPKFANIKYKDRDKNDIGSKILAALATMPKAEYIRQMARQKALSGRRVLDEYSRRRRQRRQLDALEMDNFGDDPHANLAKAKKLPSFIDSPEEKKKKKKKGTGEHFKQRFKKTFVLLLEEEKQDFVEGEPNYVTACVPPSRFPERRFCSELIKIQDA</sequence>
<name>A0A7D9ITJ7_PARCT</name>
<dbReference type="EMBL" id="CACRXK020009246">
    <property type="protein sequence ID" value="CAB4016764.1"/>
    <property type="molecule type" value="Genomic_DNA"/>
</dbReference>
<comment type="caution">
    <text evidence="4">The sequence shown here is derived from an EMBL/GenBank/DDBJ whole genome shotgun (WGS) entry which is preliminary data.</text>
</comment>
<gene>
    <name evidence="4" type="ORF">PACLA_8A059527</name>
</gene>